<dbReference type="GO" id="GO:0005886">
    <property type="term" value="C:plasma membrane"/>
    <property type="evidence" value="ECO:0007669"/>
    <property type="project" value="UniProtKB-SubCell"/>
</dbReference>
<keyword evidence="2" id="KW-1003">Cell membrane</keyword>
<feature type="domain" description="Glycosyltransferase RgtA/B/C/D-like" evidence="9">
    <location>
        <begin position="106"/>
        <end position="213"/>
    </location>
</feature>
<dbReference type="PANTHER" id="PTHR33908:SF11">
    <property type="entry name" value="MEMBRANE PROTEIN"/>
    <property type="match status" value="1"/>
</dbReference>
<keyword evidence="6 8" id="KW-1133">Transmembrane helix</keyword>
<feature type="transmembrane region" description="Helical" evidence="8">
    <location>
        <begin position="200"/>
        <end position="217"/>
    </location>
</feature>
<dbReference type="Pfam" id="PF13231">
    <property type="entry name" value="PMT_2"/>
    <property type="match status" value="1"/>
</dbReference>
<dbReference type="InterPro" id="IPR050297">
    <property type="entry name" value="LipidA_mod_glycosyltrf_83"/>
</dbReference>
<proteinExistence type="predicted"/>
<evidence type="ECO:0000259" key="9">
    <source>
        <dbReference type="Pfam" id="PF13231"/>
    </source>
</evidence>
<evidence type="ECO:0000256" key="5">
    <source>
        <dbReference type="ARBA" id="ARBA00022692"/>
    </source>
</evidence>
<dbReference type="GO" id="GO:0016763">
    <property type="term" value="F:pentosyltransferase activity"/>
    <property type="evidence" value="ECO:0007669"/>
    <property type="project" value="TreeGrafter"/>
</dbReference>
<accession>A0A0G0VRA9</accession>
<feature type="transmembrane region" description="Helical" evidence="8">
    <location>
        <begin position="100"/>
        <end position="121"/>
    </location>
</feature>
<evidence type="ECO:0000313" key="11">
    <source>
        <dbReference type="Proteomes" id="UP000033947"/>
    </source>
</evidence>
<reference evidence="10 11" key="1">
    <citation type="journal article" date="2015" name="Nature">
        <title>rRNA introns, odd ribosomes, and small enigmatic genomes across a large radiation of phyla.</title>
        <authorList>
            <person name="Brown C.T."/>
            <person name="Hug L.A."/>
            <person name="Thomas B.C."/>
            <person name="Sharon I."/>
            <person name="Castelle C.J."/>
            <person name="Singh A."/>
            <person name="Wilkins M.J."/>
            <person name="Williams K.H."/>
            <person name="Banfield J.F."/>
        </authorList>
    </citation>
    <scope>NUCLEOTIDE SEQUENCE [LARGE SCALE GENOMIC DNA]</scope>
</reference>
<keyword evidence="5 8" id="KW-0812">Transmembrane</keyword>
<feature type="transmembrane region" description="Helical" evidence="8">
    <location>
        <begin position="357"/>
        <end position="376"/>
    </location>
</feature>
<evidence type="ECO:0000256" key="4">
    <source>
        <dbReference type="ARBA" id="ARBA00022679"/>
    </source>
</evidence>
<evidence type="ECO:0000256" key="3">
    <source>
        <dbReference type="ARBA" id="ARBA00022676"/>
    </source>
</evidence>
<feature type="transmembrane region" description="Helical" evidence="8">
    <location>
        <begin position="303"/>
        <end position="320"/>
    </location>
</feature>
<keyword evidence="7 8" id="KW-0472">Membrane</keyword>
<evidence type="ECO:0000256" key="6">
    <source>
        <dbReference type="ARBA" id="ARBA00022989"/>
    </source>
</evidence>
<keyword evidence="4 10" id="KW-0808">Transferase</keyword>
<name>A0A0G0VRA9_UNCKA</name>
<dbReference type="EMBL" id="LCBB01000002">
    <property type="protein sequence ID" value="KKS03429.1"/>
    <property type="molecule type" value="Genomic_DNA"/>
</dbReference>
<evidence type="ECO:0000256" key="7">
    <source>
        <dbReference type="ARBA" id="ARBA00023136"/>
    </source>
</evidence>
<sequence>MSRKTSSLLYLIIFLALALRLAGISHGFPFIFHPDEPTIVRSALDVRFDPNPGHFDWPHFFIYANYFVYLVFAKIRDLAIDYNFQNFMIKIFPLMWDDTVVFYFITRVFAAVLGALTVIPIYKTGKVLFGDKVGLLSALAFTLIPFHVWHSHYSLPDAPMLFFMSWGVYFAARILVHGYPIDYIMSGFFIGIAASNKYNGGLGAVTVPLAAFLRWVLVKIRLSDTRGDFPYFKTILNLFLAGIFAFLGFVLGTPYAILDYKTFSRTDSAVGAFWQFTNVGSVSFSEHLVKFFTDISFKISDDLGYTILIGLFLTSGLVLIRFLRGKFSRFDVSLMFLIITVFALIYYISGFEKSRSQYYFITYPFFSVIFGYFCVWAMNKASLGMKSLYFPIILILFLPPFYLSVYNSVRFLRNDTRLELQKFLETEVPLGTRVVYGSSDVEPVAKYVFNNAVKDATKLPKGTRYYYIETDKGVSSGKALFEVSNKGRIGPYITVEEMIR</sequence>
<keyword evidence="3" id="KW-0328">Glycosyltransferase</keyword>
<evidence type="ECO:0000256" key="8">
    <source>
        <dbReference type="SAM" id="Phobius"/>
    </source>
</evidence>
<comment type="subcellular location">
    <subcellularLocation>
        <location evidence="1">Cell membrane</location>
        <topology evidence="1">Multi-pass membrane protein</topology>
    </subcellularLocation>
</comment>
<evidence type="ECO:0000256" key="2">
    <source>
        <dbReference type="ARBA" id="ARBA00022475"/>
    </source>
</evidence>
<dbReference type="AlphaFoldDB" id="A0A0G0VRA9"/>
<protein>
    <submittedName>
        <fullName evidence="10">Glycosyl transferase family 39</fullName>
    </submittedName>
</protein>
<evidence type="ECO:0000313" key="10">
    <source>
        <dbReference type="EMBL" id="KKS03429.1"/>
    </source>
</evidence>
<feature type="transmembrane region" description="Helical" evidence="8">
    <location>
        <begin position="133"/>
        <end position="149"/>
    </location>
</feature>
<feature type="transmembrane region" description="Helical" evidence="8">
    <location>
        <begin position="332"/>
        <end position="351"/>
    </location>
</feature>
<feature type="transmembrane region" description="Helical" evidence="8">
    <location>
        <begin position="161"/>
        <end position="180"/>
    </location>
</feature>
<dbReference type="GO" id="GO:0009103">
    <property type="term" value="P:lipopolysaccharide biosynthetic process"/>
    <property type="evidence" value="ECO:0007669"/>
    <property type="project" value="UniProtKB-ARBA"/>
</dbReference>
<comment type="caution">
    <text evidence="10">The sequence shown here is derived from an EMBL/GenBank/DDBJ whole genome shotgun (WGS) entry which is preliminary data.</text>
</comment>
<dbReference type="InterPro" id="IPR038731">
    <property type="entry name" value="RgtA/B/C-like"/>
</dbReference>
<feature type="transmembrane region" description="Helical" evidence="8">
    <location>
        <begin position="388"/>
        <end position="406"/>
    </location>
</feature>
<gene>
    <name evidence="10" type="ORF">UU55_C0002G0034</name>
</gene>
<organism evidence="10 11">
    <name type="scientific">candidate division WWE3 bacterium GW2011_GWC2_41_23</name>
    <dbReference type="NCBI Taxonomy" id="1619123"/>
    <lineage>
        <taxon>Bacteria</taxon>
        <taxon>Katanobacteria</taxon>
    </lineage>
</organism>
<dbReference type="Proteomes" id="UP000033947">
    <property type="component" value="Unassembled WGS sequence"/>
</dbReference>
<feature type="transmembrane region" description="Helical" evidence="8">
    <location>
        <begin position="238"/>
        <end position="258"/>
    </location>
</feature>
<dbReference type="PANTHER" id="PTHR33908">
    <property type="entry name" value="MANNOSYLTRANSFERASE YKCB-RELATED"/>
    <property type="match status" value="1"/>
</dbReference>
<evidence type="ECO:0000256" key="1">
    <source>
        <dbReference type="ARBA" id="ARBA00004651"/>
    </source>
</evidence>